<dbReference type="RefSeq" id="WP_005936927.1">
    <property type="nucleotide sequence ID" value="NZ_BANT01000008.1"/>
</dbReference>
<organism evidence="3 4">
    <name type="scientific">Gordonia hirsuta DSM 44140 = NBRC 16056</name>
    <dbReference type="NCBI Taxonomy" id="1121927"/>
    <lineage>
        <taxon>Bacteria</taxon>
        <taxon>Bacillati</taxon>
        <taxon>Actinomycetota</taxon>
        <taxon>Actinomycetes</taxon>
        <taxon>Mycobacteriales</taxon>
        <taxon>Gordoniaceae</taxon>
        <taxon>Gordonia</taxon>
    </lineage>
</organism>
<evidence type="ECO:0000256" key="2">
    <source>
        <dbReference type="SAM" id="SignalP"/>
    </source>
</evidence>
<evidence type="ECO:0000256" key="1">
    <source>
        <dbReference type="SAM" id="MobiDB-lite"/>
    </source>
</evidence>
<dbReference type="Pfam" id="PF12079">
    <property type="entry name" value="DUF3558"/>
    <property type="match status" value="1"/>
</dbReference>
<keyword evidence="4" id="KW-1185">Reference proteome</keyword>
<dbReference type="STRING" id="1121927.GOHSU_08_00600"/>
<evidence type="ECO:0008006" key="5">
    <source>
        <dbReference type="Google" id="ProtNLM"/>
    </source>
</evidence>
<sequence length="181" mass="18867">MTRWRTAAVAVAAVGVLGAGTACGGSSSDERSGPPTGAQRGDVDTSQFEGLLTECHILPDQTIADTVGGTSAFGTFSGAICRWVVTGGVTTDVTLNWFEWGNITLEKQAAQEMGFQTENIQVHSMAAFTARDPSRPQVCGVTARSPGRGILTWWVEPQSGGGGDPCAAPTALMELVIDRAH</sequence>
<feature type="chain" id="PRO_5003980271" description="DUF3558 domain-containing protein" evidence="2">
    <location>
        <begin position="25"/>
        <end position="181"/>
    </location>
</feature>
<proteinExistence type="predicted"/>
<dbReference type="InterPro" id="IPR024520">
    <property type="entry name" value="DUF3558"/>
</dbReference>
<accession>L7L923</accession>
<feature type="region of interest" description="Disordered" evidence="1">
    <location>
        <begin position="23"/>
        <end position="43"/>
    </location>
</feature>
<name>L7L923_9ACTN</name>
<dbReference type="OrthoDB" id="4761308at2"/>
<feature type="signal peptide" evidence="2">
    <location>
        <begin position="1"/>
        <end position="24"/>
    </location>
</feature>
<evidence type="ECO:0000313" key="4">
    <source>
        <dbReference type="Proteomes" id="UP000053405"/>
    </source>
</evidence>
<dbReference type="Proteomes" id="UP000053405">
    <property type="component" value="Unassembled WGS sequence"/>
</dbReference>
<dbReference type="PROSITE" id="PS51257">
    <property type="entry name" value="PROKAR_LIPOPROTEIN"/>
    <property type="match status" value="1"/>
</dbReference>
<dbReference type="AlphaFoldDB" id="L7L923"/>
<dbReference type="eggNOG" id="COG1188">
    <property type="taxonomic scope" value="Bacteria"/>
</dbReference>
<evidence type="ECO:0000313" key="3">
    <source>
        <dbReference type="EMBL" id="GAC56532.1"/>
    </source>
</evidence>
<reference evidence="3 4" key="1">
    <citation type="submission" date="2012-12" db="EMBL/GenBank/DDBJ databases">
        <title>Whole genome shotgun sequence of Gordonia hirsuta NBRC 16056.</title>
        <authorList>
            <person name="Isaki-Nakamura S."/>
            <person name="Hosoyama A."/>
            <person name="Tsuchikane K."/>
            <person name="Katsumata H."/>
            <person name="Baba S."/>
            <person name="Yamazaki S."/>
            <person name="Fujita N."/>
        </authorList>
    </citation>
    <scope>NUCLEOTIDE SEQUENCE [LARGE SCALE GENOMIC DNA]</scope>
    <source>
        <strain evidence="3 4">NBRC 16056</strain>
    </source>
</reference>
<keyword evidence="2" id="KW-0732">Signal</keyword>
<protein>
    <recommendedName>
        <fullName evidence="5">DUF3558 domain-containing protein</fullName>
    </recommendedName>
</protein>
<gene>
    <name evidence="3" type="ORF">GOHSU_08_00600</name>
</gene>
<comment type="caution">
    <text evidence="3">The sequence shown here is derived from an EMBL/GenBank/DDBJ whole genome shotgun (WGS) entry which is preliminary data.</text>
</comment>
<dbReference type="EMBL" id="BANT01000008">
    <property type="protein sequence ID" value="GAC56532.1"/>
    <property type="molecule type" value="Genomic_DNA"/>
</dbReference>